<evidence type="ECO:0000313" key="1">
    <source>
        <dbReference type="EMBL" id="QFG73918.1"/>
    </source>
</evidence>
<organism evidence="1">
    <name type="scientific">Megaviridae environmental sample</name>
    <dbReference type="NCBI Taxonomy" id="1737588"/>
    <lineage>
        <taxon>Viruses</taxon>
        <taxon>Varidnaviria</taxon>
        <taxon>Bamfordvirae</taxon>
        <taxon>Nucleocytoviricota</taxon>
        <taxon>Megaviricetes</taxon>
        <taxon>Imitervirales</taxon>
        <taxon>Mimiviridae</taxon>
        <taxon>environmental samples</taxon>
    </lineage>
</organism>
<reference evidence="1" key="1">
    <citation type="journal article" date="2019" name="Philos. Trans. R. Soc. Lond., B, Biol. Sci.">
        <title>Targeted metagenomic recovery of four divergent viruses reveals shared and distinctive characteristics of giant viruses of marine eukaryotes.</title>
        <authorList>
            <person name="Needham D.M."/>
            <person name="Poirier C."/>
            <person name="Hehenberger E."/>
            <person name="Jimenez V."/>
            <person name="Swalwell J.E."/>
            <person name="Santoro A.E."/>
            <person name="Worden A.Z."/>
        </authorList>
    </citation>
    <scope>NUCLEOTIDE SEQUENCE</scope>
    <source>
        <strain evidence="1">OPacV-662</strain>
    </source>
</reference>
<accession>A0A5J6VJG4</accession>
<name>A0A5J6VJG4_9VIRU</name>
<protein>
    <submittedName>
        <fullName evidence="1">Uncharacterized protein</fullName>
    </submittedName>
</protein>
<proteinExistence type="predicted"/>
<sequence>MRLHETLGAIAVGGLIGYTGYYMRYPHNTFDIQVDEFMQAINDIISTDVKYKHAVAVDFPRTRIFQDGKIVSSPKFNHPNKNLMIMCTQTPLNIMYMWILKNKSRSSNWMLRHVNGNDCIIIGNTLTRTVNFEWINTNDPITVGKRITAKLFIKWDDNNHIITVKYKID</sequence>
<dbReference type="EMBL" id="MN448274">
    <property type="protein sequence ID" value="QFG73918.1"/>
    <property type="molecule type" value="Genomic_DNA"/>
</dbReference>